<dbReference type="OrthoDB" id="384184at2"/>
<dbReference type="InterPro" id="IPR021147">
    <property type="entry name" value="DUF697"/>
</dbReference>
<reference evidence="6 7" key="1">
    <citation type="submission" date="2016-10" db="EMBL/GenBank/DDBJ databases">
        <authorList>
            <person name="de Groot N.N."/>
        </authorList>
    </citation>
    <scope>NUCLEOTIDE SEQUENCE [LARGE SCALE GENOMIC DNA]</scope>
    <source>
        <strain evidence="6 7">DSM 18978</strain>
    </source>
</reference>
<dbReference type="AlphaFoldDB" id="A0A1G5CBT9"/>
<evidence type="ECO:0000256" key="5">
    <source>
        <dbReference type="SAM" id="Phobius"/>
    </source>
</evidence>
<keyword evidence="3 5" id="KW-1133">Transmembrane helix</keyword>
<dbReference type="Proteomes" id="UP000198636">
    <property type="component" value="Unassembled WGS sequence"/>
</dbReference>
<dbReference type="Pfam" id="PF05128">
    <property type="entry name" value="DUF697"/>
    <property type="match status" value="1"/>
</dbReference>
<keyword evidence="2 5" id="KW-0812">Transmembrane</keyword>
<evidence type="ECO:0000313" key="7">
    <source>
        <dbReference type="Proteomes" id="UP000198636"/>
    </source>
</evidence>
<evidence type="ECO:0000256" key="4">
    <source>
        <dbReference type="ARBA" id="ARBA00023136"/>
    </source>
</evidence>
<evidence type="ECO:0000313" key="6">
    <source>
        <dbReference type="EMBL" id="SCX99959.1"/>
    </source>
</evidence>
<organism evidence="6 7">
    <name type="scientific">Alkaliphilus peptidifermentans DSM 18978</name>
    <dbReference type="NCBI Taxonomy" id="1120976"/>
    <lineage>
        <taxon>Bacteria</taxon>
        <taxon>Bacillati</taxon>
        <taxon>Bacillota</taxon>
        <taxon>Clostridia</taxon>
        <taxon>Peptostreptococcales</taxon>
        <taxon>Natronincolaceae</taxon>
        <taxon>Alkaliphilus</taxon>
    </lineage>
</organism>
<keyword evidence="4 5" id="KW-0472">Membrane</keyword>
<gene>
    <name evidence="6" type="ORF">SAMN03080606_00614</name>
</gene>
<feature type="transmembrane region" description="Helical" evidence="5">
    <location>
        <begin position="44"/>
        <end position="69"/>
    </location>
</feature>
<dbReference type="EMBL" id="FMUS01000003">
    <property type="protein sequence ID" value="SCX99959.1"/>
    <property type="molecule type" value="Genomic_DNA"/>
</dbReference>
<keyword evidence="7" id="KW-1185">Reference proteome</keyword>
<evidence type="ECO:0000256" key="3">
    <source>
        <dbReference type="ARBA" id="ARBA00022989"/>
    </source>
</evidence>
<dbReference type="RefSeq" id="WP_091539824.1">
    <property type="nucleotide sequence ID" value="NZ_FMUS01000003.1"/>
</dbReference>
<evidence type="ECO:0000256" key="2">
    <source>
        <dbReference type="ARBA" id="ARBA00022692"/>
    </source>
</evidence>
<sequence>MKPFTKSLKLILNLSMIGITLLLLLFITNQIIQIVSYASNINILLGRTLLVLLIVFFGSIILIPIVGFIKLPSPLVPPDRSDEGAYKKYQKQLIYRLSTNKYLREEGLAVNKKSESMDDIQKAMETLNAKATVIIKESASKTFFTTAISQNGALDGIFVLMTLLHMVWKISHLYNQRPNFKDIWILYVNVGATVIMAREINDLNLLDEQLEPVITSLLGGTIVNIVPGTTMVTNLIVNSIIEGSANAFLTLRVGAIAKGYCSSMEPVNRKKLRYSATLEACSMLGNIIHENSFAITKAFVEATGKAANNTFKYGKTKVEQMVKNKSMFRKKDKATL</sequence>
<feature type="transmembrane region" description="Helical" evidence="5">
    <location>
        <begin position="12"/>
        <end position="32"/>
    </location>
</feature>
<proteinExistence type="predicted"/>
<protein>
    <submittedName>
        <fullName evidence="6">Uncharacterized membrane protein YcjF, UPF0283 family</fullName>
    </submittedName>
</protein>
<name>A0A1G5CBT9_9FIRM</name>
<evidence type="ECO:0000256" key="1">
    <source>
        <dbReference type="ARBA" id="ARBA00004141"/>
    </source>
</evidence>
<comment type="subcellular location">
    <subcellularLocation>
        <location evidence="1">Membrane</location>
        <topology evidence="1">Multi-pass membrane protein</topology>
    </subcellularLocation>
</comment>
<accession>A0A1G5CBT9</accession>
<dbReference type="GO" id="GO:0016020">
    <property type="term" value="C:membrane"/>
    <property type="evidence" value="ECO:0007669"/>
    <property type="project" value="UniProtKB-SubCell"/>
</dbReference>